<dbReference type="EMBL" id="PPGH01000038">
    <property type="protein sequence ID" value="PQJ94957.1"/>
    <property type="molecule type" value="Genomic_DNA"/>
</dbReference>
<reference evidence="2 4" key="1">
    <citation type="submission" date="2018-01" db="EMBL/GenBank/DDBJ databases">
        <title>The complete genome sequence of Chromatium okenii LaCa, a purple sulfur bacterium with a turbulent life.</title>
        <authorList>
            <person name="Luedin S.M."/>
            <person name="Liechti N."/>
            <person name="Storelli N."/>
            <person name="Danza F."/>
            <person name="Wittwer M."/>
            <person name="Pothier J.F."/>
            <person name="Tonolla M.A."/>
        </authorList>
    </citation>
    <scope>NUCLEOTIDE SEQUENCE [LARGE SCALE GENOMIC DNA]</scope>
    <source>
        <strain evidence="2 4">LaCa</strain>
    </source>
</reference>
<sequence length="77" mass="8712">MLISELLRYLHDNQRAALRDLASHFDIEPEALRGMLELLERRGRVRKLPANTPCAGGCCSCDPASIEIYEWIAAEQN</sequence>
<dbReference type="InterPro" id="IPR015102">
    <property type="entry name" value="Tscrpt_reg_HTH_FeoC"/>
</dbReference>
<evidence type="ECO:0000313" key="2">
    <source>
        <dbReference type="EMBL" id="PQJ94957.1"/>
    </source>
</evidence>
<organism evidence="2 4">
    <name type="scientific">Chromatium okenii</name>
    <dbReference type="NCBI Taxonomy" id="61644"/>
    <lineage>
        <taxon>Bacteria</taxon>
        <taxon>Pseudomonadati</taxon>
        <taxon>Pseudomonadota</taxon>
        <taxon>Gammaproteobacteria</taxon>
        <taxon>Chromatiales</taxon>
        <taxon>Chromatiaceae</taxon>
        <taxon>Chromatium</taxon>
    </lineage>
</organism>
<feature type="domain" description="Transcriptional regulator HTH-type FeoC" evidence="1">
    <location>
        <begin position="4"/>
        <end position="70"/>
    </location>
</feature>
<evidence type="ECO:0000313" key="3">
    <source>
        <dbReference type="EMBL" id="PQJ96951.1"/>
    </source>
</evidence>
<accession>A0A2S7XMI6</accession>
<protein>
    <submittedName>
        <fullName evidence="2">Sugar metabolism transcriptional regulator</fullName>
    </submittedName>
</protein>
<dbReference type="Proteomes" id="UP000239936">
    <property type="component" value="Unassembled WGS sequence"/>
</dbReference>
<dbReference type="AlphaFoldDB" id="A0A2S7XMI6"/>
<keyword evidence="4" id="KW-1185">Reference proteome</keyword>
<dbReference type="Pfam" id="PF09012">
    <property type="entry name" value="FeoC"/>
    <property type="match status" value="1"/>
</dbReference>
<comment type="caution">
    <text evidence="2">The sequence shown here is derived from an EMBL/GenBank/DDBJ whole genome shotgun (WGS) entry which is preliminary data.</text>
</comment>
<proteinExistence type="predicted"/>
<dbReference type="InterPro" id="IPR036388">
    <property type="entry name" value="WH-like_DNA-bd_sf"/>
</dbReference>
<dbReference type="SUPFAM" id="SSF46785">
    <property type="entry name" value="Winged helix' DNA-binding domain"/>
    <property type="match status" value="1"/>
</dbReference>
<evidence type="ECO:0000313" key="4">
    <source>
        <dbReference type="Proteomes" id="UP000239936"/>
    </source>
</evidence>
<name>A0A2S7XMI6_9GAMM</name>
<dbReference type="RefSeq" id="WP_105073029.1">
    <property type="nucleotide sequence ID" value="NZ_JAFLKP010000168.1"/>
</dbReference>
<dbReference type="EMBL" id="PPGH01000023">
    <property type="protein sequence ID" value="PQJ96951.1"/>
    <property type="molecule type" value="Genomic_DNA"/>
</dbReference>
<gene>
    <name evidence="3" type="ORF">CXB77_04945</name>
    <name evidence="2" type="ORF">CXB77_17735</name>
</gene>
<dbReference type="OrthoDB" id="467062at2"/>
<dbReference type="InterPro" id="IPR036390">
    <property type="entry name" value="WH_DNA-bd_sf"/>
</dbReference>
<evidence type="ECO:0000259" key="1">
    <source>
        <dbReference type="Pfam" id="PF09012"/>
    </source>
</evidence>
<dbReference type="Gene3D" id="1.10.10.10">
    <property type="entry name" value="Winged helix-like DNA-binding domain superfamily/Winged helix DNA-binding domain"/>
    <property type="match status" value="1"/>
</dbReference>